<dbReference type="GO" id="GO:0016853">
    <property type="term" value="F:isomerase activity"/>
    <property type="evidence" value="ECO:0007669"/>
    <property type="project" value="UniProtKB-KW"/>
</dbReference>
<accession>A0A0R2B608</accession>
<proteinExistence type="predicted"/>
<reference evidence="1 2" key="1">
    <citation type="journal article" date="2015" name="Genome Announc.">
        <title>Expanding the biotechnology potential of lactobacilli through comparative genomics of 213 strains and associated genera.</title>
        <authorList>
            <person name="Sun Z."/>
            <person name="Harris H.M."/>
            <person name="McCann A."/>
            <person name="Guo C."/>
            <person name="Argimon S."/>
            <person name="Zhang W."/>
            <person name="Yang X."/>
            <person name="Jeffery I.B."/>
            <person name="Cooney J.C."/>
            <person name="Kagawa T.F."/>
            <person name="Liu W."/>
            <person name="Song Y."/>
            <person name="Salvetti E."/>
            <person name="Wrobel A."/>
            <person name="Rasinkangas P."/>
            <person name="Parkhill J."/>
            <person name="Rea M.C."/>
            <person name="O'Sullivan O."/>
            <person name="Ritari J."/>
            <person name="Douillard F.P."/>
            <person name="Paul Ross R."/>
            <person name="Yang R."/>
            <person name="Briner A.E."/>
            <person name="Felis G.E."/>
            <person name="de Vos W.M."/>
            <person name="Barrangou R."/>
            <person name="Klaenhammer T.R."/>
            <person name="Caufield P.W."/>
            <person name="Cui Y."/>
            <person name="Zhang H."/>
            <person name="O'Toole P.W."/>
        </authorList>
    </citation>
    <scope>NUCLEOTIDE SEQUENCE [LARGE SCALE GENOMIC DNA]</scope>
    <source>
        <strain evidence="1 2">DSM 20515</strain>
    </source>
</reference>
<evidence type="ECO:0000313" key="1">
    <source>
        <dbReference type="EMBL" id="KRM74608.1"/>
    </source>
</evidence>
<dbReference type="EMBL" id="AYYR01000074">
    <property type="protein sequence ID" value="KRM74608.1"/>
    <property type="molecule type" value="Genomic_DNA"/>
</dbReference>
<dbReference type="Gene3D" id="3.20.20.150">
    <property type="entry name" value="Divalent-metal-dependent TIM barrel enzymes"/>
    <property type="match status" value="1"/>
</dbReference>
<keyword evidence="1" id="KW-0413">Isomerase</keyword>
<dbReference type="AlphaFoldDB" id="A0A0R2B608"/>
<name>A0A0R2B608_SECCO</name>
<dbReference type="PATRIC" id="fig|1423733.4.peg.3398"/>
<evidence type="ECO:0000313" key="2">
    <source>
        <dbReference type="Proteomes" id="UP000051845"/>
    </source>
</evidence>
<dbReference type="STRING" id="33960.TY91_06710"/>
<dbReference type="Proteomes" id="UP000051845">
    <property type="component" value="Unassembled WGS sequence"/>
</dbReference>
<comment type="caution">
    <text evidence="1">The sequence shown here is derived from an EMBL/GenBank/DDBJ whole genome shotgun (WGS) entry which is preliminary data.</text>
</comment>
<dbReference type="SUPFAM" id="SSF51658">
    <property type="entry name" value="Xylose isomerase-like"/>
    <property type="match status" value="1"/>
</dbReference>
<protein>
    <submittedName>
        <fullName evidence="1">Sugar phosphate isomerase epimerase</fullName>
    </submittedName>
</protein>
<sequence length="268" mass="30342">MMGLFLNLVNRLHESQNKGGINMLQNRIVLNTLVSQSDHNAGVAQPELVSNLLNTNVTNIELRREYGNQTLSELQKLSQIRADHRLTFFYSVPDNLFIDHKLNLHLLQYVAEAQLLGASYIKMTLGDFDHSDVHLVDSLLSLIPESIQLNIENDQSAANSDTKKLAAFFDQFNDRSRKIGFVNDIGNWIFTHQDAETSAQALLPYTRFVHLKSYLLDDKQQPATVSFTKGDLNWKRLLNLFDTTLPVALEYPADSQALVADLAVLKQF</sequence>
<organism evidence="1 2">
    <name type="scientific">Secundilactobacillus collinoides DSM 20515 = JCM 1123</name>
    <dbReference type="NCBI Taxonomy" id="1423733"/>
    <lineage>
        <taxon>Bacteria</taxon>
        <taxon>Bacillati</taxon>
        <taxon>Bacillota</taxon>
        <taxon>Bacilli</taxon>
        <taxon>Lactobacillales</taxon>
        <taxon>Lactobacillaceae</taxon>
        <taxon>Secundilactobacillus</taxon>
    </lineage>
</organism>
<dbReference type="InterPro" id="IPR036237">
    <property type="entry name" value="Xyl_isomerase-like_sf"/>
</dbReference>
<gene>
    <name evidence="1" type="ORF">FC82_GL003269</name>
</gene>